<sequence>MSKTFVTPLRYPGGKGRLGAWLAEVIKLNGLQNGTYIEPYAGGAGAAVFLLSNNYIDRIVINDADPVIYAFWKAVLNDTERLISLIQNTPVTMETWHNQRSIVDSGDTADWTALGFATFFLNRTNRSGIIKGGVIGGKDQTGPYKIGARYKIEDLILRIRRLETLKDRISLFNLDAMDLLEARNIGRDDNSLTYLDPPYYQKGSQLYRNHYKPEDHKHIAEKVQAMNTPWLVTYDNCEPIRNLYQESNCVEFSLQYSTHILRPKATEVMFSGGLTLFTDPYIKR</sequence>
<dbReference type="EMBL" id="JAPDIQ010000003">
    <property type="protein sequence ID" value="MDH4763059.1"/>
    <property type="molecule type" value="Genomic_DNA"/>
</dbReference>
<dbReference type="GO" id="GO:0008168">
    <property type="term" value="F:methyltransferase activity"/>
    <property type="evidence" value="ECO:0007669"/>
    <property type="project" value="UniProtKB-KW"/>
</dbReference>
<organism evidence="4 5">
    <name type="scientific">Pseudomonas flavocrustae</name>
    <dbReference type="NCBI Taxonomy" id="2991719"/>
    <lineage>
        <taxon>Bacteria</taxon>
        <taxon>Pseudomonadati</taxon>
        <taxon>Pseudomonadota</taxon>
        <taxon>Gammaproteobacteria</taxon>
        <taxon>Pseudomonadales</taxon>
        <taxon>Pseudomonadaceae</taxon>
        <taxon>Pseudomonas</taxon>
    </lineage>
</organism>
<dbReference type="RefSeq" id="WP_280307453.1">
    <property type="nucleotide sequence ID" value="NZ_JAPDIQ010000003.1"/>
</dbReference>
<keyword evidence="3" id="KW-0949">S-adenosyl-L-methionine</keyword>
<dbReference type="PIRSF" id="PIRSF000398">
    <property type="entry name" value="M_m6A_EcoRV"/>
    <property type="match status" value="1"/>
</dbReference>
<name>A0ABT6IEX7_9PSED</name>
<dbReference type="Gene3D" id="3.40.50.150">
    <property type="entry name" value="Vaccinia Virus protein VP39"/>
    <property type="match status" value="2"/>
</dbReference>
<dbReference type="GO" id="GO:0032259">
    <property type="term" value="P:methylation"/>
    <property type="evidence" value="ECO:0007669"/>
    <property type="project" value="UniProtKB-KW"/>
</dbReference>
<keyword evidence="2" id="KW-0808">Transferase</keyword>
<dbReference type="InterPro" id="IPR029063">
    <property type="entry name" value="SAM-dependent_MTases_sf"/>
</dbReference>
<evidence type="ECO:0000256" key="1">
    <source>
        <dbReference type="ARBA" id="ARBA00022603"/>
    </source>
</evidence>
<accession>A0ABT6IEX7</accession>
<keyword evidence="5" id="KW-1185">Reference proteome</keyword>
<dbReference type="Proteomes" id="UP001157461">
    <property type="component" value="Unassembled WGS sequence"/>
</dbReference>
<gene>
    <name evidence="4" type="ORF">OMP44_09135</name>
</gene>
<evidence type="ECO:0000313" key="5">
    <source>
        <dbReference type="Proteomes" id="UP001157461"/>
    </source>
</evidence>
<dbReference type="PRINTS" id="PR00505">
    <property type="entry name" value="D12N6MTFRASE"/>
</dbReference>
<evidence type="ECO:0000256" key="3">
    <source>
        <dbReference type="ARBA" id="ARBA00022691"/>
    </source>
</evidence>
<proteinExistence type="predicted"/>
<dbReference type="SUPFAM" id="SSF53335">
    <property type="entry name" value="S-adenosyl-L-methionine-dependent methyltransferases"/>
    <property type="match status" value="1"/>
</dbReference>
<comment type="caution">
    <text evidence="4">The sequence shown here is derived from an EMBL/GenBank/DDBJ whole genome shotgun (WGS) entry which is preliminary data.</text>
</comment>
<keyword evidence="1 4" id="KW-0489">Methyltransferase</keyword>
<dbReference type="Pfam" id="PF02086">
    <property type="entry name" value="MethyltransfD12"/>
    <property type="match status" value="1"/>
</dbReference>
<dbReference type="InterPro" id="IPR012263">
    <property type="entry name" value="M_m6A_EcoRV"/>
</dbReference>
<dbReference type="PANTHER" id="PTHR30481">
    <property type="entry name" value="DNA ADENINE METHYLASE"/>
    <property type="match status" value="1"/>
</dbReference>
<dbReference type="InterPro" id="IPR012327">
    <property type="entry name" value="MeTrfase_D12"/>
</dbReference>
<evidence type="ECO:0000256" key="2">
    <source>
        <dbReference type="ARBA" id="ARBA00022679"/>
    </source>
</evidence>
<evidence type="ECO:0000313" key="4">
    <source>
        <dbReference type="EMBL" id="MDH4763059.1"/>
    </source>
</evidence>
<dbReference type="PANTHER" id="PTHR30481:SF2">
    <property type="entry name" value="SITE-SPECIFIC DNA-METHYLTRANSFERASE (ADENINE-SPECIFIC)"/>
    <property type="match status" value="1"/>
</dbReference>
<protein>
    <submittedName>
        <fullName evidence="4">DNA adenine methylase</fullName>
    </submittedName>
</protein>
<reference evidence="4 5" key="1">
    <citation type="submission" date="2022-10" db="EMBL/GenBank/DDBJ databases">
        <title>A novel Pseudomonas species, isolated from Passiflora incarnata leaves.</title>
        <authorList>
            <person name="Cueva-Yesquen L.G."/>
            <person name="Fantinatti-Garboggini F."/>
        </authorList>
    </citation>
    <scope>NUCLEOTIDE SEQUENCE [LARGE SCALE GENOMIC DNA]</scope>
    <source>
        <strain evidence="4 5">CBMAI 2609</strain>
    </source>
</reference>